<evidence type="ECO:0000313" key="1">
    <source>
        <dbReference type="EMBL" id="CRL01933.1"/>
    </source>
</evidence>
<sequence>MLPHLHFPIEKPDESNICSDRPENKISTEEICNVNINLYLSSLRFELNGTKKNGKPKSERPENARKKYQIKVQIRSNLTHAF</sequence>
<name>A0A1J1INX0_9DIPT</name>
<gene>
    <name evidence="1" type="ORF">CLUMA_CG015514</name>
</gene>
<keyword evidence="2" id="KW-1185">Reference proteome</keyword>
<evidence type="ECO:0000313" key="2">
    <source>
        <dbReference type="Proteomes" id="UP000183832"/>
    </source>
</evidence>
<accession>A0A1J1INX0</accession>
<proteinExistence type="predicted"/>
<organism evidence="1 2">
    <name type="scientific">Clunio marinus</name>
    <dbReference type="NCBI Taxonomy" id="568069"/>
    <lineage>
        <taxon>Eukaryota</taxon>
        <taxon>Metazoa</taxon>
        <taxon>Ecdysozoa</taxon>
        <taxon>Arthropoda</taxon>
        <taxon>Hexapoda</taxon>
        <taxon>Insecta</taxon>
        <taxon>Pterygota</taxon>
        <taxon>Neoptera</taxon>
        <taxon>Endopterygota</taxon>
        <taxon>Diptera</taxon>
        <taxon>Nematocera</taxon>
        <taxon>Chironomoidea</taxon>
        <taxon>Chironomidae</taxon>
        <taxon>Clunio</taxon>
    </lineage>
</organism>
<dbReference type="AlphaFoldDB" id="A0A1J1INX0"/>
<protein>
    <submittedName>
        <fullName evidence="1">CLUMA_CG015514, isoform A</fullName>
    </submittedName>
</protein>
<dbReference type="EMBL" id="CVRI01000057">
    <property type="protein sequence ID" value="CRL01933.1"/>
    <property type="molecule type" value="Genomic_DNA"/>
</dbReference>
<reference evidence="1 2" key="1">
    <citation type="submission" date="2015-04" db="EMBL/GenBank/DDBJ databases">
        <authorList>
            <person name="Syromyatnikov M.Y."/>
            <person name="Popov V.N."/>
        </authorList>
    </citation>
    <scope>NUCLEOTIDE SEQUENCE [LARGE SCALE GENOMIC DNA]</scope>
</reference>
<dbReference type="Proteomes" id="UP000183832">
    <property type="component" value="Unassembled WGS sequence"/>
</dbReference>